<dbReference type="EMBL" id="CM046106">
    <property type="protein sequence ID" value="KAI8435736.1"/>
    <property type="molecule type" value="Genomic_DNA"/>
</dbReference>
<evidence type="ECO:0000313" key="1">
    <source>
        <dbReference type="EMBL" id="KAI8435736.1"/>
    </source>
</evidence>
<name>A0ACC0KI42_CHOFU</name>
<comment type="caution">
    <text evidence="1">The sequence shown here is derived from an EMBL/GenBank/DDBJ whole genome shotgun (WGS) entry which is preliminary data.</text>
</comment>
<keyword evidence="2" id="KW-1185">Reference proteome</keyword>
<sequence length="808" mass="90784">MSFVDLATLALHRRNEMEIRISTFAAKCDQAINEIRKLKSKARTFVEQLNCDPSELKERFLACMNQLDEYIYVMTDFNLSIAKLEEHGSIDMAPVQDRSYVAYPILTPTNLMDVLSEPTPSTSSACQNMCPLDRPRRRRIPKNEQVLIAFSSSSCSAESVPETRNSVEKEVQCVAQELEDLTVKDPSDEAEIMTLPAQSMLQVDHVYEATIISIDGPTIWILTDDTNLVARFWLQITDYYKEHRVEMTLKEIENFTLCVYDDGDCCYRALFTKLTEDEAQQAEVFLVDTGEIRLADPAQIQPMVPQFCTTPPQARCCHLADVDLISFDDKDLMEKQREFMQQFLGKKYSIRVDDNASESLGIYVFMDETTTINERLVQEGLALAIDRPEPEASLEASCAPASETASREGPPELVRAESDNGMEMGPEFEDPVQAVTGYSNRDDMDICKHYKGGPEKSCFKGARCKKRHVLHHPDGWTLDRVPVPAVVRSLPLPVPGTWLSVHVTCVCHFDRVFVQFVQDQPKAQGAGLSKHERLSRSSHAETSNTQLNFFASVFKRVRSSSGSESLNDSFQILSTPELLTPTKSGRIERLVIAVTLTRSAFTLGSDRIGSNLITFGRALSDMPTFGIVLPPTTLEALVRDMNSPATRMAYKKLDIAPAPGELVAALYPPDDQWYRARVLTCTPADQNVEVIYVDYGNEVWVKENAVRELEPRFLSLPAQAVRCRLAGVEPRSQNSKQWAAAKGVLAELTQERTLNARVVDRDHDELTIEIFDAQGYSIAERMEARGVIALKEIEVETDLDIKFKMVQA</sequence>
<dbReference type="Proteomes" id="UP001064048">
    <property type="component" value="Chromosome 6"/>
</dbReference>
<organism evidence="1 2">
    <name type="scientific">Choristoneura fumiferana</name>
    <name type="common">Spruce budworm moth</name>
    <name type="synonym">Archips fumiferana</name>
    <dbReference type="NCBI Taxonomy" id="7141"/>
    <lineage>
        <taxon>Eukaryota</taxon>
        <taxon>Metazoa</taxon>
        <taxon>Ecdysozoa</taxon>
        <taxon>Arthropoda</taxon>
        <taxon>Hexapoda</taxon>
        <taxon>Insecta</taxon>
        <taxon>Pterygota</taxon>
        <taxon>Neoptera</taxon>
        <taxon>Endopterygota</taxon>
        <taxon>Lepidoptera</taxon>
        <taxon>Glossata</taxon>
        <taxon>Ditrysia</taxon>
        <taxon>Tortricoidea</taxon>
        <taxon>Tortricidae</taxon>
        <taxon>Tortricinae</taxon>
        <taxon>Choristoneura</taxon>
    </lineage>
</organism>
<reference evidence="1 2" key="1">
    <citation type="journal article" date="2022" name="Genome Biol. Evol.">
        <title>The Spruce Budworm Genome: Reconstructing the Evolutionary History of Antifreeze Proteins.</title>
        <authorList>
            <person name="Beliveau C."/>
            <person name="Gagne P."/>
            <person name="Picq S."/>
            <person name="Vernygora O."/>
            <person name="Keeling C.I."/>
            <person name="Pinkney K."/>
            <person name="Doucet D."/>
            <person name="Wen F."/>
            <person name="Johnston J.S."/>
            <person name="Maaroufi H."/>
            <person name="Boyle B."/>
            <person name="Laroche J."/>
            <person name="Dewar K."/>
            <person name="Juretic N."/>
            <person name="Blackburn G."/>
            <person name="Nisole A."/>
            <person name="Brunet B."/>
            <person name="Brandao M."/>
            <person name="Lumley L."/>
            <person name="Duan J."/>
            <person name="Quan G."/>
            <person name="Lucarotti C.J."/>
            <person name="Roe A.D."/>
            <person name="Sperling F.A.H."/>
            <person name="Levesque R.C."/>
            <person name="Cusson M."/>
        </authorList>
    </citation>
    <scope>NUCLEOTIDE SEQUENCE [LARGE SCALE GENOMIC DNA]</scope>
    <source>
        <strain evidence="1">Glfc:IPQL:Cfum</strain>
    </source>
</reference>
<evidence type="ECO:0000313" key="2">
    <source>
        <dbReference type="Proteomes" id="UP001064048"/>
    </source>
</evidence>
<gene>
    <name evidence="1" type="ORF">MSG28_003978</name>
</gene>
<proteinExistence type="predicted"/>
<protein>
    <submittedName>
        <fullName evidence="1">Uncharacterized protein</fullName>
    </submittedName>
</protein>
<accession>A0ACC0KI42</accession>